<keyword evidence="3" id="KW-1185">Reference proteome</keyword>
<reference evidence="3" key="1">
    <citation type="journal article" date="2019" name="Int. J. Syst. Evol. Microbiol.">
        <title>The Global Catalogue of Microorganisms (GCM) 10K type strain sequencing project: providing services to taxonomists for standard genome sequencing and annotation.</title>
        <authorList>
            <consortium name="The Broad Institute Genomics Platform"/>
            <consortium name="The Broad Institute Genome Sequencing Center for Infectious Disease"/>
            <person name="Wu L."/>
            <person name="Ma J."/>
        </authorList>
    </citation>
    <scope>NUCLEOTIDE SEQUENCE [LARGE SCALE GENOMIC DNA]</scope>
    <source>
        <strain evidence="3">CCUG 60214</strain>
    </source>
</reference>
<gene>
    <name evidence="2" type="ORF">ACFQ3T_02595</name>
</gene>
<dbReference type="Proteomes" id="UP001597168">
    <property type="component" value="Unassembled WGS sequence"/>
</dbReference>
<protein>
    <recommendedName>
        <fullName evidence="1">Cas3 C-terminal domain-containing protein</fullName>
    </recommendedName>
</protein>
<evidence type="ECO:0000313" key="2">
    <source>
        <dbReference type="EMBL" id="MFD1146009.1"/>
    </source>
</evidence>
<dbReference type="Pfam" id="PF18395">
    <property type="entry name" value="Cas3_C"/>
    <property type="match status" value="1"/>
</dbReference>
<accession>A0ABW3QN52</accession>
<comment type="caution">
    <text evidence="2">The sequence shown here is derived from an EMBL/GenBank/DDBJ whole genome shotgun (WGS) entry which is preliminary data.</text>
</comment>
<evidence type="ECO:0000313" key="3">
    <source>
        <dbReference type="Proteomes" id="UP001597168"/>
    </source>
</evidence>
<dbReference type="InterPro" id="IPR041372">
    <property type="entry name" value="Cas3_C"/>
</dbReference>
<proteinExistence type="predicted"/>
<organism evidence="2 3">
    <name type="scientific">Saccharothrix hoggarensis</name>
    <dbReference type="NCBI Taxonomy" id="913853"/>
    <lineage>
        <taxon>Bacteria</taxon>
        <taxon>Bacillati</taxon>
        <taxon>Actinomycetota</taxon>
        <taxon>Actinomycetes</taxon>
        <taxon>Pseudonocardiales</taxon>
        <taxon>Pseudonocardiaceae</taxon>
        <taxon>Saccharothrix</taxon>
    </lineage>
</organism>
<sequence length="124" mass="13391">MTDYDDEFPDTTVDVVLLHAGVDDDGSDSVRPVRGGAVTNLTSTTSDLTVLDALLESSTVLSAPDGVPPEVVSDLLAAPVPHLFASNPWLRQHRALVFHDGQCLVAGHLIRYRPEYGVYVDGYQ</sequence>
<dbReference type="RefSeq" id="WP_380719325.1">
    <property type="nucleotide sequence ID" value="NZ_JBHTLK010000006.1"/>
</dbReference>
<dbReference type="EMBL" id="JBHTLK010000006">
    <property type="protein sequence ID" value="MFD1146009.1"/>
    <property type="molecule type" value="Genomic_DNA"/>
</dbReference>
<name>A0ABW3QN52_9PSEU</name>
<evidence type="ECO:0000259" key="1">
    <source>
        <dbReference type="Pfam" id="PF18395"/>
    </source>
</evidence>
<feature type="domain" description="Cas3 C-terminal" evidence="1">
    <location>
        <begin position="12"/>
        <end position="117"/>
    </location>
</feature>